<gene>
    <name evidence="6" type="ORF">HXZ27_15640</name>
</gene>
<dbReference type="SUPFAM" id="SSF51126">
    <property type="entry name" value="Pectin lyase-like"/>
    <property type="match status" value="2"/>
</dbReference>
<evidence type="ECO:0000256" key="3">
    <source>
        <dbReference type="ARBA" id="ARBA00022840"/>
    </source>
</evidence>
<keyword evidence="3" id="KW-0067">ATP-binding</keyword>
<keyword evidence="2" id="KW-0547">Nucleotide-binding</keyword>
<dbReference type="GO" id="GO:0016887">
    <property type="term" value="F:ATP hydrolysis activity"/>
    <property type="evidence" value="ECO:0007669"/>
    <property type="project" value="InterPro"/>
</dbReference>
<sequence length="1164" mass="119785">MTTSVLSVSARDTGCLTDITRALDSAAPGDTVAVRPGVYREAPLFRQNVVLVAEDGPGTVTIEVPAGAAILVAGGEVLIQDIAIRGGDERIPLLQVAAGRVRLEACTIDATAPAAVHVRGGSVQMRAGAISNPGGAGIVHEAGAGEYTRVRVHDIARYAILTSGPSAPVFRDCTFTGIAEAALLAVGVSTPRLENCHIDEVGQYAVVAQQAARPHLAGTTVLGGEVGLLASDDAAPALDGCEIRDTRVHAVVTMAQAAPTLSDTVITRARGHGLDCRGTSRPRLTDCEVRDCGAAGVVVGDAAAPHLTGGTVAGCADAGVFLTGRSTARLDGVGIRDVPIGVAIEQDADPHLHNLSIEGVRYGLHATGGAGRFSSGQVTGARAAGAKLADDATAVLSNSRFTGCRVGVEVAGNARPTLSSMAVEDSAGAGLLTGGPSVVTVSRSRISGSRGPGIRAGAGSSVTASDCEIVGNQGPGVLVETNAPVRLRGGVVRGNGGVAVDAPSPTAAVELSDVDTGHNGRPVSLPPPAAGRRDAPAADAAPGAAPAPTGGASPGVTPAGEPSDTRPRGPAPSGVEPFGSLAPADGGPGAGGPGDGPPSVGASGRATGGGRAEDGPVAALLRELDGLVGLAGVKHEVSTLVGLNQIAKRRREAGLHVPPMSRHLVFAGPPGTGKTTVARIFARILAALGVLASGQLVEVSRSDLVAEHVGGTAVKTTARFEEALGGVLFIDEAYTLSSGGGGGGHDFGREAIDTLVKLMEDHRDEVVVVVAGYSPNMRTFLAANPGLESRFARTVQFDSYSDDDLAEIVERLCRAHHYALEYETRQALVRHFSEMARTETFGNARVARQVFEDMLGRQAYRLSSNPQASDLELARLLPEDLGGQAAGPAEPAGVAQVVQDLLGRLNSMVGLDAVKREVTDVIDLIASTEARTRAGLPTPTVSRHLVFAGPPGTGKTSVARLYGQLLNAMGVLRTGQLVEVSRADLVGEYVGHTAVKTTDVFNRARGGVLFVDEAYALTGQGNDFGREAIDTLVKLMEDHRDDIVVIAAGYTGDMRRFLANNAGLASRFSRQIPFESYTSSELVSILQALARDGGFDFSNDSIPLLYAHFESLTRDETFGNGRYARQLLERTMTKQANRLRGAAAPTVEEMRQLRAADVRAAIAA</sequence>
<dbReference type="SUPFAM" id="SSF52540">
    <property type="entry name" value="P-loop containing nucleoside triphosphate hydrolases"/>
    <property type="match status" value="2"/>
</dbReference>
<dbReference type="InterPro" id="IPR012334">
    <property type="entry name" value="Pectin_lyas_fold"/>
</dbReference>
<dbReference type="PANTHER" id="PTHR43392:SF2">
    <property type="entry name" value="AAA-TYPE ATPASE FAMILY PROTEIN _ ANKYRIN REPEAT FAMILY PROTEIN"/>
    <property type="match status" value="1"/>
</dbReference>
<dbReference type="InterPro" id="IPR003593">
    <property type="entry name" value="AAA+_ATPase"/>
</dbReference>
<proteinExistence type="inferred from homology"/>
<dbReference type="SMART" id="SM00382">
    <property type="entry name" value="AAA"/>
    <property type="match status" value="2"/>
</dbReference>
<protein>
    <submittedName>
        <fullName evidence="6">AAA family ATPase</fullName>
    </submittedName>
</protein>
<dbReference type="InterPro" id="IPR041627">
    <property type="entry name" value="AAA_lid_6"/>
</dbReference>
<dbReference type="AlphaFoldDB" id="A0A7H8XKH8"/>
<evidence type="ECO:0000256" key="4">
    <source>
        <dbReference type="SAM" id="MobiDB-lite"/>
    </source>
</evidence>
<reference evidence="6 7" key="1">
    <citation type="submission" date="2020-07" db="EMBL/GenBank/DDBJ databases">
        <title>A bifunctional nitrone conjugated secondary metabolite targeting the ribosome.</title>
        <authorList>
            <person name="Limbrick E.M."/>
            <person name="Graf M."/>
            <person name="Derewacz D.K."/>
            <person name="Nguyen F."/>
            <person name="Spraggins J.M."/>
            <person name="Wieland M."/>
            <person name="Ynigez-Gutierrez A.E."/>
            <person name="Reisman B.J."/>
            <person name="Zinshteyn B."/>
            <person name="McCulloch K."/>
            <person name="Iverson T.M."/>
            <person name="Green R."/>
            <person name="Wilson D.N."/>
            <person name="Bachmann B.O."/>
        </authorList>
    </citation>
    <scope>NUCLEOTIDE SEQUENCE [LARGE SCALE GENOMIC DNA]</scope>
    <source>
        <strain evidence="7">aurantiaca</strain>
    </source>
</reference>
<dbReference type="InterPro" id="IPR003959">
    <property type="entry name" value="ATPase_AAA_core"/>
</dbReference>
<dbReference type="Pfam" id="PF17866">
    <property type="entry name" value="AAA_lid_6"/>
    <property type="match status" value="2"/>
</dbReference>
<dbReference type="SMART" id="SM00710">
    <property type="entry name" value="PbH1"/>
    <property type="match status" value="11"/>
</dbReference>
<dbReference type="Pfam" id="PF00004">
    <property type="entry name" value="AAA"/>
    <property type="match status" value="2"/>
</dbReference>
<feature type="region of interest" description="Disordered" evidence="4">
    <location>
        <begin position="512"/>
        <end position="613"/>
    </location>
</feature>
<dbReference type="PRINTS" id="PR00819">
    <property type="entry name" value="CBXCFQXSUPER"/>
</dbReference>
<accession>A0A7H8XKH8</accession>
<dbReference type="InterPro" id="IPR039448">
    <property type="entry name" value="Beta_helix"/>
</dbReference>
<dbReference type="EMBL" id="CP058322">
    <property type="protein sequence ID" value="QLD25456.1"/>
    <property type="molecule type" value="Genomic_DNA"/>
</dbReference>
<dbReference type="InterPro" id="IPR050773">
    <property type="entry name" value="CbxX/CfxQ_RuBisCO_ESX"/>
</dbReference>
<dbReference type="GO" id="GO:0005524">
    <property type="term" value="F:ATP binding"/>
    <property type="evidence" value="ECO:0007669"/>
    <property type="project" value="UniProtKB-KW"/>
</dbReference>
<dbReference type="Gene3D" id="2.160.20.10">
    <property type="entry name" value="Single-stranded right-handed beta-helix, Pectin lyase-like"/>
    <property type="match status" value="3"/>
</dbReference>
<dbReference type="Gene3D" id="1.10.8.60">
    <property type="match status" value="2"/>
</dbReference>
<feature type="compositionally biased region" description="Low complexity" evidence="4">
    <location>
        <begin position="537"/>
        <end position="560"/>
    </location>
</feature>
<dbReference type="CDD" id="cd00009">
    <property type="entry name" value="AAA"/>
    <property type="match status" value="2"/>
</dbReference>
<dbReference type="InterPro" id="IPR000641">
    <property type="entry name" value="CbxX/CfxQ"/>
</dbReference>
<dbReference type="KEGG" id="mcab:HXZ27_15640"/>
<dbReference type="PANTHER" id="PTHR43392">
    <property type="entry name" value="AAA-TYPE ATPASE FAMILY PROTEIN / ANKYRIN REPEAT FAMILY PROTEIN"/>
    <property type="match status" value="1"/>
</dbReference>
<evidence type="ECO:0000256" key="1">
    <source>
        <dbReference type="ARBA" id="ARBA00010378"/>
    </source>
</evidence>
<evidence type="ECO:0000313" key="7">
    <source>
        <dbReference type="Proteomes" id="UP000509335"/>
    </source>
</evidence>
<feature type="domain" description="AAA+ ATPase" evidence="5">
    <location>
        <begin position="660"/>
        <end position="801"/>
    </location>
</feature>
<evidence type="ECO:0000313" key="6">
    <source>
        <dbReference type="EMBL" id="QLD25456.1"/>
    </source>
</evidence>
<feature type="domain" description="AAA+ ATPase" evidence="5">
    <location>
        <begin position="941"/>
        <end position="1078"/>
    </location>
</feature>
<organism evidence="6 7">
    <name type="scientific">Micromonospora carbonacea</name>
    <dbReference type="NCBI Taxonomy" id="47853"/>
    <lineage>
        <taxon>Bacteria</taxon>
        <taxon>Bacillati</taxon>
        <taxon>Actinomycetota</taxon>
        <taxon>Actinomycetes</taxon>
        <taxon>Micromonosporales</taxon>
        <taxon>Micromonosporaceae</taxon>
        <taxon>Micromonospora</taxon>
    </lineage>
</organism>
<dbReference type="Proteomes" id="UP000509335">
    <property type="component" value="Chromosome"/>
</dbReference>
<comment type="similarity">
    <text evidence="1">Belongs to the CbxX/CfxQ family.</text>
</comment>
<dbReference type="InterPro" id="IPR006626">
    <property type="entry name" value="PbH1"/>
</dbReference>
<evidence type="ECO:0000256" key="2">
    <source>
        <dbReference type="ARBA" id="ARBA00022741"/>
    </source>
</evidence>
<dbReference type="Gene3D" id="3.40.50.300">
    <property type="entry name" value="P-loop containing nucleotide triphosphate hydrolases"/>
    <property type="match status" value="2"/>
</dbReference>
<dbReference type="Pfam" id="PF13229">
    <property type="entry name" value="Beta_helix"/>
    <property type="match status" value="2"/>
</dbReference>
<dbReference type="InterPro" id="IPR027417">
    <property type="entry name" value="P-loop_NTPase"/>
</dbReference>
<dbReference type="FunFam" id="3.40.50.300:FF:000216">
    <property type="entry name" value="Type VII secretion ATPase EccA"/>
    <property type="match status" value="2"/>
</dbReference>
<name>A0A7H8XKH8_9ACTN</name>
<dbReference type="InterPro" id="IPR011050">
    <property type="entry name" value="Pectin_lyase_fold/virulence"/>
</dbReference>
<evidence type="ECO:0000259" key="5">
    <source>
        <dbReference type="SMART" id="SM00382"/>
    </source>
</evidence>